<accession>A0ABT5AVZ2</accession>
<evidence type="ECO:0000313" key="1">
    <source>
        <dbReference type="EMBL" id="MDB9541497.1"/>
    </source>
</evidence>
<dbReference type="Proteomes" id="UP001212499">
    <property type="component" value="Unassembled WGS sequence"/>
</dbReference>
<evidence type="ECO:0000313" key="2">
    <source>
        <dbReference type="Proteomes" id="UP001212499"/>
    </source>
</evidence>
<dbReference type="RefSeq" id="WP_271734958.1">
    <property type="nucleotide sequence ID" value="NZ_JAQMUH010000194.1"/>
</dbReference>
<name>A0ABT5AVZ2_9CYAN</name>
<keyword evidence="2" id="KW-1185">Reference proteome</keyword>
<comment type="caution">
    <text evidence="1">The sequence shown here is derived from an EMBL/GenBank/DDBJ whole genome shotgun (WGS) entry which is preliminary data.</text>
</comment>
<proteinExistence type="predicted"/>
<dbReference type="EMBL" id="JAQMUH010000194">
    <property type="protein sequence ID" value="MDB9541497.1"/>
    <property type="molecule type" value="Genomic_DNA"/>
</dbReference>
<reference evidence="1 2" key="1">
    <citation type="submission" date="2023-01" db="EMBL/GenBank/DDBJ databases">
        <title>Genomes from the Australian National Cyanobacteria Reference Collection.</title>
        <authorList>
            <person name="Willis A."/>
            <person name="Lee E.M.F."/>
        </authorList>
    </citation>
    <scope>NUCLEOTIDE SEQUENCE [LARGE SCALE GENOMIC DNA]</scope>
    <source>
        <strain evidence="1 2">CS-1033</strain>
    </source>
</reference>
<organism evidence="1 2">
    <name type="scientific">Anabaenopsis arnoldii</name>
    <dbReference type="NCBI Taxonomy" id="2152938"/>
    <lineage>
        <taxon>Bacteria</taxon>
        <taxon>Bacillati</taxon>
        <taxon>Cyanobacteriota</taxon>
        <taxon>Cyanophyceae</taxon>
        <taxon>Nostocales</taxon>
        <taxon>Nodulariaceae</taxon>
        <taxon>Anabaenopsis</taxon>
    </lineage>
</organism>
<gene>
    <name evidence="1" type="ORF">PN457_17845</name>
</gene>
<sequence>MNDGLKVTNVATADITNWLKNRPETIEVVNVENDPSFQKRDIDLIWETQNQKVLIEIKGDRNHTTGNFFFETHSNLERRTPGCFMYTEADWIFYYFVGNKTLYHLPMPLTKEWFIKNINRFRERSTQTLISGGGYYTTVGRLVPINDVIKEVTGVIQSNL</sequence>
<protein>
    <submittedName>
        <fullName evidence="1">Uncharacterized protein</fullName>
    </submittedName>
</protein>